<dbReference type="Pfam" id="PF14127">
    <property type="entry name" value="DUF4294"/>
    <property type="match status" value="1"/>
</dbReference>
<organism evidence="1">
    <name type="scientific">bioreactor metagenome</name>
    <dbReference type="NCBI Taxonomy" id="1076179"/>
    <lineage>
        <taxon>unclassified sequences</taxon>
        <taxon>metagenomes</taxon>
        <taxon>ecological metagenomes</taxon>
    </lineage>
</organism>
<evidence type="ECO:0000313" key="1">
    <source>
        <dbReference type="EMBL" id="MPL84227.1"/>
    </source>
</evidence>
<evidence type="ECO:0008006" key="2">
    <source>
        <dbReference type="Google" id="ProtNLM"/>
    </source>
</evidence>
<dbReference type="EMBL" id="VSSQ01000187">
    <property type="protein sequence ID" value="MPL84227.1"/>
    <property type="molecule type" value="Genomic_DNA"/>
</dbReference>
<dbReference type="InterPro" id="IPR025636">
    <property type="entry name" value="DUF4294"/>
</dbReference>
<accession>A0A644UZ28</accession>
<name>A0A644UZ28_9ZZZZ</name>
<comment type="caution">
    <text evidence="1">The sequence shown here is derived from an EMBL/GenBank/DDBJ whole genome shotgun (WGS) entry which is preliminary data.</text>
</comment>
<protein>
    <recommendedName>
        <fullName evidence="2">DUF4294 domain-containing protein</fullName>
    </recommendedName>
</protein>
<dbReference type="AlphaFoldDB" id="A0A644UZ28"/>
<sequence>MFKNLNILIIMVFMTGLIASSSARQMHEPLSPGSQRLAVMVDGNDTVYLAFLRDIYVFPKVKFKNKKQEQFYWRTVRDVKKALPYAKIVSSELIRVNTLLVDIKKENERKKYLAQYEKEIFKRYEPELRKLTINQGRLLLKLIDRECNSTSYDLIKNYRGSVSAFFWQGIARIFGSNLKSEYDASGNDKIVERVILLVEAGQL</sequence>
<proteinExistence type="predicted"/>
<gene>
    <name evidence="1" type="ORF">SDC9_30191</name>
</gene>
<reference evidence="1" key="1">
    <citation type="submission" date="2019-08" db="EMBL/GenBank/DDBJ databases">
        <authorList>
            <person name="Kucharzyk K."/>
            <person name="Murdoch R.W."/>
            <person name="Higgins S."/>
            <person name="Loffler F."/>
        </authorList>
    </citation>
    <scope>NUCLEOTIDE SEQUENCE</scope>
</reference>